<protein>
    <submittedName>
        <fullName evidence="5">Uncharacterized protein</fullName>
    </submittedName>
</protein>
<sequence>MFRHCHLEFEIANNYFRSQLESVLQVAKCEIISVTSNDELDAYVLSLDPLLVDAEKQSVTKSIIYQSYCQGNPCGSPLLHEDPFSSHNPHLLVILLVPLPNLSHPQLAFEGREAVQGNLTV</sequence>
<dbReference type="Gene3D" id="3.30.360.50">
    <property type="entry name" value="S-adenosylmethionine decarboxylase"/>
    <property type="match status" value="1"/>
</dbReference>
<evidence type="ECO:0000313" key="5">
    <source>
        <dbReference type="EMBL" id="KAK7079363.1"/>
    </source>
</evidence>
<evidence type="ECO:0000256" key="1">
    <source>
        <dbReference type="ARBA" id="ARBA00004911"/>
    </source>
</evidence>
<name>A0AAN8XFE2_HALRR</name>
<evidence type="ECO:0000256" key="2">
    <source>
        <dbReference type="ARBA" id="ARBA00008466"/>
    </source>
</evidence>
<dbReference type="Proteomes" id="UP001381693">
    <property type="component" value="Unassembled WGS sequence"/>
</dbReference>
<evidence type="ECO:0000313" key="6">
    <source>
        <dbReference type="Proteomes" id="UP001381693"/>
    </source>
</evidence>
<dbReference type="SUPFAM" id="SSF56276">
    <property type="entry name" value="S-adenosylmethionine decarboxylase"/>
    <property type="match status" value="1"/>
</dbReference>
<dbReference type="InterPro" id="IPR048283">
    <property type="entry name" value="AdoMetDC-like"/>
</dbReference>
<dbReference type="Pfam" id="PF01536">
    <property type="entry name" value="SAM_decarbox"/>
    <property type="match status" value="1"/>
</dbReference>
<gene>
    <name evidence="5" type="ORF">SK128_008000</name>
</gene>
<dbReference type="GO" id="GO:0008295">
    <property type="term" value="P:spermidine biosynthetic process"/>
    <property type="evidence" value="ECO:0007669"/>
    <property type="project" value="UniProtKB-KW"/>
</dbReference>
<comment type="pathway">
    <text evidence="1">Amine and polyamine biosynthesis; S-adenosylmethioninamine biosynthesis; S-adenosylmethioninamine from S-adenosyl-L-methionine: step 1/1.</text>
</comment>
<keyword evidence="3" id="KW-0745">Spermidine biosynthesis</keyword>
<dbReference type="GO" id="GO:0004014">
    <property type="term" value="F:adenosylmethionine decarboxylase activity"/>
    <property type="evidence" value="ECO:0007669"/>
    <property type="project" value="InterPro"/>
</dbReference>
<dbReference type="InterPro" id="IPR016067">
    <property type="entry name" value="S-AdoMet_deCO2ase_core"/>
</dbReference>
<comment type="caution">
    <text evidence="5">The sequence shown here is derived from an EMBL/GenBank/DDBJ whole genome shotgun (WGS) entry which is preliminary data.</text>
</comment>
<accession>A0AAN8XFE2</accession>
<keyword evidence="6" id="KW-1185">Reference proteome</keyword>
<comment type="similarity">
    <text evidence="2">Belongs to the eukaryotic AdoMetDC family.</text>
</comment>
<proteinExistence type="inferred from homology"/>
<reference evidence="5 6" key="1">
    <citation type="submission" date="2023-11" db="EMBL/GenBank/DDBJ databases">
        <title>Halocaridina rubra genome assembly.</title>
        <authorList>
            <person name="Smith C."/>
        </authorList>
    </citation>
    <scope>NUCLEOTIDE SEQUENCE [LARGE SCALE GENOMIC DNA]</scope>
    <source>
        <strain evidence="5">EP-1</strain>
        <tissue evidence="5">Whole</tissue>
    </source>
</reference>
<dbReference type="EMBL" id="JAXCGZ010007356">
    <property type="protein sequence ID" value="KAK7079363.1"/>
    <property type="molecule type" value="Genomic_DNA"/>
</dbReference>
<dbReference type="AlphaFoldDB" id="A0AAN8XFE2"/>
<keyword evidence="4" id="KW-0620">Polyamine biosynthesis</keyword>
<evidence type="ECO:0000256" key="4">
    <source>
        <dbReference type="ARBA" id="ARBA00023115"/>
    </source>
</evidence>
<organism evidence="5 6">
    <name type="scientific">Halocaridina rubra</name>
    <name type="common">Hawaiian red shrimp</name>
    <dbReference type="NCBI Taxonomy" id="373956"/>
    <lineage>
        <taxon>Eukaryota</taxon>
        <taxon>Metazoa</taxon>
        <taxon>Ecdysozoa</taxon>
        <taxon>Arthropoda</taxon>
        <taxon>Crustacea</taxon>
        <taxon>Multicrustacea</taxon>
        <taxon>Malacostraca</taxon>
        <taxon>Eumalacostraca</taxon>
        <taxon>Eucarida</taxon>
        <taxon>Decapoda</taxon>
        <taxon>Pleocyemata</taxon>
        <taxon>Caridea</taxon>
        <taxon>Atyoidea</taxon>
        <taxon>Atyidae</taxon>
        <taxon>Halocaridina</taxon>
    </lineage>
</organism>
<evidence type="ECO:0000256" key="3">
    <source>
        <dbReference type="ARBA" id="ARBA00023066"/>
    </source>
</evidence>